<dbReference type="SMART" id="SM00448">
    <property type="entry name" value="REC"/>
    <property type="match status" value="1"/>
</dbReference>
<dbReference type="InterPro" id="IPR011006">
    <property type="entry name" value="CheY-like_superfamily"/>
</dbReference>
<name>A0ABY1Q4E3_9BACT</name>
<keyword evidence="1 3" id="KW-0597">Phosphoprotein</keyword>
<organism evidence="5 6">
    <name type="scientific">Neorhodopirellula lusitana</name>
    <dbReference type="NCBI Taxonomy" id="445327"/>
    <lineage>
        <taxon>Bacteria</taxon>
        <taxon>Pseudomonadati</taxon>
        <taxon>Planctomycetota</taxon>
        <taxon>Planctomycetia</taxon>
        <taxon>Pirellulales</taxon>
        <taxon>Pirellulaceae</taxon>
        <taxon>Neorhodopirellula</taxon>
    </lineage>
</organism>
<dbReference type="CDD" id="cd17546">
    <property type="entry name" value="REC_hyHK_CKI1_RcsC-like"/>
    <property type="match status" value="1"/>
</dbReference>
<evidence type="ECO:0000313" key="6">
    <source>
        <dbReference type="Proteomes" id="UP001158067"/>
    </source>
</evidence>
<evidence type="ECO:0000256" key="1">
    <source>
        <dbReference type="ARBA" id="ARBA00022553"/>
    </source>
</evidence>
<keyword evidence="6" id="KW-1185">Reference proteome</keyword>
<dbReference type="RefSeq" id="WP_283432945.1">
    <property type="nucleotide sequence ID" value="NZ_FXUG01000006.1"/>
</dbReference>
<sequence length="139" mass="15260">MIHRLPSSLRSRLRPRENSISILIVDDTESIVHLLTHFLAGIADKIQVARDGEQAVELVSDASEADEPYDVVLMDLQMPNKSGLQAAKEIRDQGIDVPLIAMTAGGLPAEDCVKAGFNGYVTKPFDRKKLVKFITGFVN</sequence>
<keyword evidence="2" id="KW-0902">Two-component regulatory system</keyword>
<feature type="domain" description="Response regulatory" evidence="4">
    <location>
        <begin position="21"/>
        <end position="138"/>
    </location>
</feature>
<dbReference type="Proteomes" id="UP001158067">
    <property type="component" value="Unassembled WGS sequence"/>
</dbReference>
<reference evidence="5 6" key="1">
    <citation type="submission" date="2017-05" db="EMBL/GenBank/DDBJ databases">
        <authorList>
            <person name="Varghese N."/>
            <person name="Submissions S."/>
        </authorList>
    </citation>
    <scope>NUCLEOTIDE SEQUENCE [LARGE SCALE GENOMIC DNA]</scope>
    <source>
        <strain evidence="5 6">DSM 25457</strain>
    </source>
</reference>
<proteinExistence type="predicted"/>
<dbReference type="PANTHER" id="PTHR45339">
    <property type="entry name" value="HYBRID SIGNAL TRANSDUCTION HISTIDINE KINASE J"/>
    <property type="match status" value="1"/>
</dbReference>
<dbReference type="PROSITE" id="PS50110">
    <property type="entry name" value="RESPONSE_REGULATORY"/>
    <property type="match status" value="1"/>
</dbReference>
<evidence type="ECO:0000256" key="2">
    <source>
        <dbReference type="ARBA" id="ARBA00023012"/>
    </source>
</evidence>
<gene>
    <name evidence="5" type="ORF">SAMN06265222_106199</name>
</gene>
<dbReference type="SUPFAM" id="SSF52172">
    <property type="entry name" value="CheY-like"/>
    <property type="match status" value="1"/>
</dbReference>
<dbReference type="PANTHER" id="PTHR45339:SF1">
    <property type="entry name" value="HYBRID SIGNAL TRANSDUCTION HISTIDINE KINASE J"/>
    <property type="match status" value="1"/>
</dbReference>
<evidence type="ECO:0000259" key="4">
    <source>
        <dbReference type="PROSITE" id="PS50110"/>
    </source>
</evidence>
<comment type="caution">
    <text evidence="5">The sequence shown here is derived from an EMBL/GenBank/DDBJ whole genome shotgun (WGS) entry which is preliminary data.</text>
</comment>
<accession>A0ABY1Q4E3</accession>
<protein>
    <submittedName>
        <fullName evidence="5">Response regulator receiver domain-containing protein</fullName>
    </submittedName>
</protein>
<feature type="modified residue" description="4-aspartylphosphate" evidence="3">
    <location>
        <position position="75"/>
    </location>
</feature>
<evidence type="ECO:0000313" key="5">
    <source>
        <dbReference type="EMBL" id="SMP59279.1"/>
    </source>
</evidence>
<evidence type="ECO:0000256" key="3">
    <source>
        <dbReference type="PROSITE-ProRule" id="PRU00169"/>
    </source>
</evidence>
<dbReference type="Gene3D" id="3.40.50.2300">
    <property type="match status" value="1"/>
</dbReference>
<dbReference type="EMBL" id="FXUG01000006">
    <property type="protein sequence ID" value="SMP59279.1"/>
    <property type="molecule type" value="Genomic_DNA"/>
</dbReference>
<dbReference type="Pfam" id="PF00072">
    <property type="entry name" value="Response_reg"/>
    <property type="match status" value="1"/>
</dbReference>
<dbReference type="InterPro" id="IPR001789">
    <property type="entry name" value="Sig_transdc_resp-reg_receiver"/>
</dbReference>